<feature type="transmembrane region" description="Helical" evidence="1">
    <location>
        <begin position="207"/>
        <end position="225"/>
    </location>
</feature>
<reference evidence="2 3" key="1">
    <citation type="journal article" date="2018" name="Front. Microbiol.">
        <title>Description and Comparative Genomics of Macrococcus caseolyticus subsp. hominis subsp. nov., Macrococcus goetzii sp. nov., Macrococcus epidermidis sp. nov., and Macrococcus bohemicus sp. nov., Novel Macrococci From Human Clinical Material With Virulence Potential and Suspected Uptake of Foreign DNA by Natural Transformation.</title>
        <authorList>
            <person name="Maslanova I."/>
            <person name="Wertheimer Z."/>
            <person name="Sedlacek I."/>
            <person name="Svec P."/>
            <person name="Indrakova A."/>
            <person name="Kovarovic V."/>
            <person name="Schumann P."/>
            <person name="Sproer C."/>
            <person name="Kralova S."/>
            <person name="Sedo O."/>
            <person name="Kristofova L."/>
            <person name="Vrbovska V."/>
            <person name="Fuzik T."/>
            <person name="Petras P."/>
            <person name="Zdrahal Z."/>
            <person name="Ruzickova V."/>
            <person name="Doskar J."/>
            <person name="Pantucek R."/>
        </authorList>
    </citation>
    <scope>NUCLEOTIDE SEQUENCE [LARGE SCALE GENOMIC DNA]</scope>
    <source>
        <strain evidence="2 3">CCM 4927</strain>
    </source>
</reference>
<dbReference type="AlphaFoldDB" id="A0A2G5NMR5"/>
<dbReference type="RefSeq" id="WP_099580828.1">
    <property type="nucleotide sequence ID" value="NZ_MJBI02000001.1"/>
</dbReference>
<feature type="transmembrane region" description="Helical" evidence="1">
    <location>
        <begin position="151"/>
        <end position="170"/>
    </location>
</feature>
<feature type="transmembrane region" description="Helical" evidence="1">
    <location>
        <begin position="114"/>
        <end position="139"/>
    </location>
</feature>
<dbReference type="EMBL" id="MJBI02000001">
    <property type="protein sequence ID" value="RAI82957.1"/>
    <property type="molecule type" value="Genomic_DNA"/>
</dbReference>
<sequence>MADKWGHINKFIKNPTPVAGKKRIDTEIKDNEKFSKNKLIAQVKRPIKEFDYQIDSFFNYVYRTIAMPNKIIDNPKSSKYFFFAALNFIVYLLLIFALGAFHSTQFNVESGLRMTVSGAIFSLISIFFTFLIQMVALNRTNNFYKVFVDSISYYTIYNLFVIFELIALYFSPDTVMLFYIIRFLIIMTIPFKLFVTYREMNDIKMDVFPLHITFIIIMVIFIFISKDIEWLNFFKFEPTK</sequence>
<keyword evidence="1" id="KW-0812">Transmembrane</keyword>
<comment type="caution">
    <text evidence="2">The sequence shown here is derived from an EMBL/GenBank/DDBJ whole genome shotgun (WGS) entry which is preliminary data.</text>
</comment>
<proteinExistence type="predicted"/>
<keyword evidence="1" id="KW-1133">Transmembrane helix</keyword>
<evidence type="ECO:0000256" key="1">
    <source>
        <dbReference type="SAM" id="Phobius"/>
    </source>
</evidence>
<protein>
    <submittedName>
        <fullName evidence="2">Uncharacterized protein</fullName>
    </submittedName>
</protein>
<name>A0A2G5NMR5_9STAP</name>
<keyword evidence="3" id="KW-1185">Reference proteome</keyword>
<keyword evidence="1" id="KW-0472">Membrane</keyword>
<evidence type="ECO:0000313" key="2">
    <source>
        <dbReference type="EMBL" id="RAI82957.1"/>
    </source>
</evidence>
<gene>
    <name evidence="2" type="ORF">BFS35_004520</name>
</gene>
<dbReference type="Proteomes" id="UP000229523">
    <property type="component" value="Unassembled WGS sequence"/>
</dbReference>
<feature type="transmembrane region" description="Helical" evidence="1">
    <location>
        <begin position="176"/>
        <end position="195"/>
    </location>
</feature>
<accession>A0A2G5NMR5</accession>
<feature type="transmembrane region" description="Helical" evidence="1">
    <location>
        <begin position="80"/>
        <end position="102"/>
    </location>
</feature>
<organism evidence="2 3">
    <name type="scientific">Macrococcoides goetzii</name>
    <dbReference type="NCBI Taxonomy" id="1891097"/>
    <lineage>
        <taxon>Bacteria</taxon>
        <taxon>Bacillati</taxon>
        <taxon>Bacillota</taxon>
        <taxon>Bacilli</taxon>
        <taxon>Bacillales</taxon>
        <taxon>Staphylococcaceae</taxon>
        <taxon>Macrococcoides</taxon>
    </lineage>
</organism>
<evidence type="ECO:0000313" key="3">
    <source>
        <dbReference type="Proteomes" id="UP000229523"/>
    </source>
</evidence>